<dbReference type="InterPro" id="IPR049725">
    <property type="entry name" value="STM3845-like"/>
</dbReference>
<evidence type="ECO:0000313" key="2">
    <source>
        <dbReference type="Proteomes" id="UP000242664"/>
    </source>
</evidence>
<name>A0ABM9WW86_VIBAE</name>
<dbReference type="Proteomes" id="UP000242664">
    <property type="component" value="Unassembled WGS sequence"/>
</dbReference>
<proteinExistence type="predicted"/>
<gene>
    <name evidence="1" type="ORF">VEx25_0440</name>
</gene>
<protein>
    <submittedName>
        <fullName evidence="1">Type II secretory pathway, ATPase PulE/Tfp pilus assembly pathway, ATPase PilB</fullName>
    </submittedName>
</protein>
<reference evidence="2" key="1">
    <citation type="submission" date="2006-10" db="EMBL/GenBank/DDBJ databases">
        <authorList>
            <person name="Heidelberg J."/>
            <person name="Sebastian Y."/>
        </authorList>
    </citation>
    <scope>NUCLEOTIDE SEQUENCE [LARGE SCALE GENOMIC DNA]</scope>
    <source>
        <strain evidence="2">EX25</strain>
    </source>
</reference>
<dbReference type="NCBIfam" id="NF038232">
    <property type="entry name" value="STM3845_fam"/>
    <property type="match status" value="1"/>
</dbReference>
<evidence type="ECO:0000313" key="1">
    <source>
        <dbReference type="EMBL" id="EDN57644.1"/>
    </source>
</evidence>
<dbReference type="EMBL" id="DS267816">
    <property type="protein sequence ID" value="EDN57644.1"/>
    <property type="molecule type" value="Genomic_DNA"/>
</dbReference>
<keyword evidence="2" id="KW-1185">Reference proteome</keyword>
<sequence length="333" mass="37796">MTEFETHFDNYLTALDYSKLRLMNAPNFLFLCGGQTGTYETGQEGESKYFSMRGAILDTIVTSYASLSDKVQYAEEYQDWLEHGQVKNLIDFELAIADMAGAIVLVLEGPGAFAELGSFSVLETLSEKLILVVNTNIVEEKTFINYGPIKYLQDNNKVVLKYQWDVRYYIGGVNQDKVSSKVNANKETTLSVSNRITKKIQEEVGKLSTGSPKLDVNKIGHVCFVVGDLIFTFGALRISEINNALKNHFKIKSNYSLVRTCVYILERFGFIKKVDNGDTYYIATNENKGFIKHYYDSELKELIDNKNRMKFMQELLLVMAVHDEDRLTSITGN</sequence>
<accession>A0ABM9WW86</accession>
<organism evidence="1 2">
    <name type="scientific">Vibrio antiquarius (strain Ex25)</name>
    <dbReference type="NCBI Taxonomy" id="150340"/>
    <lineage>
        <taxon>Bacteria</taxon>
        <taxon>Pseudomonadati</taxon>
        <taxon>Pseudomonadota</taxon>
        <taxon>Gammaproteobacteria</taxon>
        <taxon>Vibrionales</taxon>
        <taxon>Vibrionaceae</taxon>
        <taxon>Vibrio</taxon>
        <taxon>Vibrio diabolicus subgroup</taxon>
    </lineage>
</organism>